<feature type="transmembrane region" description="Helical" evidence="1">
    <location>
        <begin position="223"/>
        <end position="245"/>
    </location>
</feature>
<feature type="transmembrane region" description="Helical" evidence="1">
    <location>
        <begin position="73"/>
        <end position="95"/>
    </location>
</feature>
<keyword evidence="3" id="KW-1185">Reference proteome</keyword>
<evidence type="ECO:0000256" key="1">
    <source>
        <dbReference type="SAM" id="Phobius"/>
    </source>
</evidence>
<evidence type="ECO:0000313" key="2">
    <source>
        <dbReference type="EMBL" id="CAI8018431.1"/>
    </source>
</evidence>
<dbReference type="AlphaFoldDB" id="A0AA35WIJ0"/>
<sequence>MTRILPTALVMGVIVGLLVAAYMNVFNVPVMEWAIALEGCDIDRAGCAAQLAAAEDEAPLPLSFLTSLGGQRIGMSVGLAVVGVLCAAVFTGLYHLMRNATPGWNPWAWAAVAGLLGFWGVSLYTQIKFPLNPPGIGSEGTLLARQGFQFLFIAVSTLSVAVVVYGVGVVNRTSAASGRWLRYGGIGFAYTVVALLLAFALPGVRDAAPDWLPPELTIMFRTFTAGGHFLLWMGIAFATIGYRYYRERDVHAYPQVSGLGPGHVRLIRCSHPLTR</sequence>
<dbReference type="EMBL" id="CASHTH010001687">
    <property type="protein sequence ID" value="CAI8018431.1"/>
    <property type="molecule type" value="Genomic_DNA"/>
</dbReference>
<keyword evidence="1" id="KW-0472">Membrane</keyword>
<proteinExistence type="predicted"/>
<reference evidence="2" key="1">
    <citation type="submission" date="2023-03" db="EMBL/GenBank/DDBJ databases">
        <authorList>
            <person name="Steffen K."/>
            <person name="Cardenas P."/>
        </authorList>
    </citation>
    <scope>NUCLEOTIDE SEQUENCE</scope>
</reference>
<protein>
    <recommendedName>
        <fullName evidence="4">CbtA family protein</fullName>
    </recommendedName>
</protein>
<accession>A0AA35WIJ0</accession>
<feature type="transmembrane region" description="Helical" evidence="1">
    <location>
        <begin position="107"/>
        <end position="127"/>
    </location>
</feature>
<gene>
    <name evidence="2" type="ORF">GBAR_LOCUS11186</name>
</gene>
<feature type="transmembrane region" description="Helical" evidence="1">
    <location>
        <begin position="7"/>
        <end position="25"/>
    </location>
</feature>
<organism evidence="2 3">
    <name type="scientific">Geodia barretti</name>
    <name type="common">Barrett's horny sponge</name>
    <dbReference type="NCBI Taxonomy" id="519541"/>
    <lineage>
        <taxon>Eukaryota</taxon>
        <taxon>Metazoa</taxon>
        <taxon>Porifera</taxon>
        <taxon>Demospongiae</taxon>
        <taxon>Heteroscleromorpha</taxon>
        <taxon>Tetractinellida</taxon>
        <taxon>Astrophorina</taxon>
        <taxon>Geodiidae</taxon>
        <taxon>Geodia</taxon>
    </lineage>
</organism>
<dbReference type="Pfam" id="PF09490">
    <property type="entry name" value="CbtA"/>
    <property type="match status" value="1"/>
</dbReference>
<keyword evidence="1" id="KW-0812">Transmembrane</keyword>
<feature type="transmembrane region" description="Helical" evidence="1">
    <location>
        <begin position="147"/>
        <end position="168"/>
    </location>
</feature>
<evidence type="ECO:0000313" key="3">
    <source>
        <dbReference type="Proteomes" id="UP001174909"/>
    </source>
</evidence>
<name>A0AA35WIJ0_GEOBA</name>
<keyword evidence="1" id="KW-1133">Transmembrane helix</keyword>
<comment type="caution">
    <text evidence="2">The sequence shown here is derived from an EMBL/GenBank/DDBJ whole genome shotgun (WGS) entry which is preliminary data.</text>
</comment>
<evidence type="ECO:0008006" key="4">
    <source>
        <dbReference type="Google" id="ProtNLM"/>
    </source>
</evidence>
<dbReference type="InterPro" id="IPR012666">
    <property type="entry name" value="CbtA_put"/>
</dbReference>
<dbReference type="Proteomes" id="UP001174909">
    <property type="component" value="Unassembled WGS sequence"/>
</dbReference>
<feature type="transmembrane region" description="Helical" evidence="1">
    <location>
        <begin position="180"/>
        <end position="203"/>
    </location>
</feature>